<evidence type="ECO:0000313" key="3">
    <source>
        <dbReference type="Proteomes" id="UP000194137"/>
    </source>
</evidence>
<dbReference type="InterPro" id="IPR025227">
    <property type="entry name" value="DUF4169"/>
</dbReference>
<gene>
    <name evidence="2" type="ORF">CAK95_14545</name>
</gene>
<dbReference type="KEGG" id="psin:CAK95_14545"/>
<dbReference type="Proteomes" id="UP000194137">
    <property type="component" value="Chromosome"/>
</dbReference>
<evidence type="ECO:0000313" key="2">
    <source>
        <dbReference type="EMBL" id="ARQ00161.1"/>
    </source>
</evidence>
<name>A0A1W6ZST2_9HYPH</name>
<accession>A0A1W6ZST2</accession>
<feature type="compositionally biased region" description="Basic and acidic residues" evidence="1">
    <location>
        <begin position="65"/>
        <end position="82"/>
    </location>
</feature>
<dbReference type="OrthoDB" id="7173889at2"/>
<keyword evidence="3" id="KW-1185">Reference proteome</keyword>
<feature type="region of interest" description="Disordered" evidence="1">
    <location>
        <begin position="1"/>
        <end position="82"/>
    </location>
</feature>
<evidence type="ECO:0000256" key="1">
    <source>
        <dbReference type="SAM" id="MobiDB-lite"/>
    </source>
</evidence>
<dbReference type="STRING" id="1235591.CAK95_14545"/>
<reference evidence="2 3" key="1">
    <citation type="submission" date="2017-05" db="EMBL/GenBank/DDBJ databases">
        <title>Full genome sequence of Pseudorhodoplanes sinuspersici.</title>
        <authorList>
            <person name="Dastgheib S.M.M."/>
            <person name="Shavandi M."/>
            <person name="Tirandaz H."/>
        </authorList>
    </citation>
    <scope>NUCLEOTIDE SEQUENCE [LARGE SCALE GENOMIC DNA]</scope>
    <source>
        <strain evidence="2 3">RIPI110</strain>
    </source>
</reference>
<organism evidence="2 3">
    <name type="scientific">Pseudorhodoplanes sinuspersici</name>
    <dbReference type="NCBI Taxonomy" id="1235591"/>
    <lineage>
        <taxon>Bacteria</taxon>
        <taxon>Pseudomonadati</taxon>
        <taxon>Pseudomonadota</taxon>
        <taxon>Alphaproteobacteria</taxon>
        <taxon>Hyphomicrobiales</taxon>
        <taxon>Pseudorhodoplanes</taxon>
    </lineage>
</organism>
<dbReference type="AlphaFoldDB" id="A0A1W6ZST2"/>
<dbReference type="RefSeq" id="WP_086088559.1">
    <property type="nucleotide sequence ID" value="NZ_CP021112.1"/>
</dbReference>
<sequence>MGNVFNLRLERKKRERQREADSAAARRLIHGRSKTERKTEGAQRDKSSNILDGHRLGFGEANEVAGRETINRDRGAQDECES</sequence>
<dbReference type="EMBL" id="CP021112">
    <property type="protein sequence ID" value="ARQ00161.1"/>
    <property type="molecule type" value="Genomic_DNA"/>
</dbReference>
<feature type="compositionally biased region" description="Basic and acidic residues" evidence="1">
    <location>
        <begin position="33"/>
        <end position="57"/>
    </location>
</feature>
<protein>
    <recommendedName>
        <fullName evidence="4">DUF4169 domain-containing protein</fullName>
    </recommendedName>
</protein>
<evidence type="ECO:0008006" key="4">
    <source>
        <dbReference type="Google" id="ProtNLM"/>
    </source>
</evidence>
<proteinExistence type="predicted"/>
<dbReference type="Pfam" id="PF13770">
    <property type="entry name" value="DUF4169"/>
    <property type="match status" value="1"/>
</dbReference>